<feature type="region of interest" description="Disordered" evidence="3">
    <location>
        <begin position="626"/>
        <end position="695"/>
    </location>
</feature>
<protein>
    <submittedName>
        <fullName evidence="5">Heterogeneous nuclear ribonucleoprotein A0</fullName>
    </submittedName>
</protein>
<dbReference type="EMBL" id="LSRX01000828">
    <property type="protein sequence ID" value="OLP88113.1"/>
    <property type="molecule type" value="Genomic_DNA"/>
</dbReference>
<dbReference type="GO" id="GO:1990904">
    <property type="term" value="C:ribonucleoprotein complex"/>
    <property type="evidence" value="ECO:0007669"/>
    <property type="project" value="UniProtKB-KW"/>
</dbReference>
<name>A0A1Q9CYW6_SYMMI</name>
<reference evidence="5 6" key="1">
    <citation type="submission" date="2016-02" db="EMBL/GenBank/DDBJ databases">
        <title>Genome analysis of coral dinoflagellate symbionts highlights evolutionary adaptations to a symbiotic lifestyle.</title>
        <authorList>
            <person name="Aranda M."/>
            <person name="Li Y."/>
            <person name="Liew Y.J."/>
            <person name="Baumgarten S."/>
            <person name="Simakov O."/>
            <person name="Wilson M."/>
            <person name="Piel J."/>
            <person name="Ashoor H."/>
            <person name="Bougouffa S."/>
            <person name="Bajic V.B."/>
            <person name="Ryu T."/>
            <person name="Ravasi T."/>
            <person name="Bayer T."/>
            <person name="Micklem G."/>
            <person name="Kim H."/>
            <person name="Bhak J."/>
            <person name="Lajeunesse T.C."/>
            <person name="Voolstra C.R."/>
        </authorList>
    </citation>
    <scope>NUCLEOTIDE SEQUENCE [LARGE SCALE GENOMIC DNA]</scope>
    <source>
        <strain evidence="5 6">CCMP2467</strain>
    </source>
</reference>
<evidence type="ECO:0000256" key="1">
    <source>
        <dbReference type="ARBA" id="ARBA00022884"/>
    </source>
</evidence>
<gene>
    <name evidence="5" type="primary">Hnrnpa0</name>
    <name evidence="5" type="ORF">AK812_SmicGene30579</name>
</gene>
<dbReference type="AlphaFoldDB" id="A0A1Q9CYW6"/>
<dbReference type="InterPro" id="IPR000504">
    <property type="entry name" value="RRM_dom"/>
</dbReference>
<comment type="caution">
    <text evidence="5">The sequence shown here is derived from an EMBL/GenBank/DDBJ whole genome shotgun (WGS) entry which is preliminary data.</text>
</comment>
<feature type="domain" description="RRM" evidence="4">
    <location>
        <begin position="794"/>
        <end position="887"/>
    </location>
</feature>
<keyword evidence="5" id="KW-0687">Ribonucleoprotein</keyword>
<sequence length="1083" mass="118353">MDIFTKPPRDWGDAFELLRVAQRLRPSTICFQHNLLLASLATSRSWNVAAAICARIRRQGNADMVTFNSLLRACCASWTLVLSILQLSASMGLRSDPVTQSTILGSCSISAWRHGELLLSSAIRQRLQSNVICESARIRGSSHWRSVLTIHARMHMAYIQTDQININSVVTSCGGAWLQAQSLLSSTTLRGDRETHNAVARVFGKATVWERSLCCLNHALSKSLRLDAYSATSLLTRRAASSCRTHVLQWKVPLLVFSDLVRCGLVSNLISWSAAVSFSEPAGWRRCLDHFLKGCQARQLRNSVVEISVAASVVAHWRQALSFCRHAVPNAETWTCLARACAQSAWNMALLLHSALACNSAEVDRVYCNALIASASPTSWQLRLALLEMTGGTVTRPDHHAYGSLTAGAEAGEWCEAMELLQLAAGRGLLLNAVMISSLQVACLRGMNWKQPIAMMMQAQAVKAAENPAVCATAIGACGKCGKWRQQLALLSDLTLARLQTDETLYADFSHLETRSWRTALVAAKMWQAKFPMDDSLSTICTACSTSSSWELMVFLIEKAPGSGFFRSRASVLRESHIIQNPRVLLHMLDRACEECLALFRKIGNEFSQLSGGGWSSVVIVRKADDTMSSQRHQKADRRRRSGGAGEMLQSPVRSYNEVDAPTTPCRGSPQQKALVGSPSPETLCPQPRRPFPNAAAPSLEQLAGMPGTEEAACSKELKDLWSSTSWKLSAGAATPGRLPWENRPLSAVSTNAGATPSLDDQCRLQCSPAPSSAAPTPSQDFERYRAIPPSQVRKVFVGGIPQDFTQDDLCELFSQFGAVTKAWLQRHRQNDNDFGHASAQRSPSHRGFGFVIFQDASMVDELLGAESSCYLEIKDGRRIEVKRAKSSNDIIGERQAPHPEASKQAWSLQQTRNDQQHGSQPQPVQRPVQSSQFVPCASLTCGTVPAGGWSPMVWTGSVATGTVPPAWGGNNQAVPVDTVQSSRNSQAWPQRAEPAPTVRNAPAAPQMICQQVPPFSFPHWAGGAQSEEEKQKLVQLLQAAAADTSQRITRIEKVNHRGYVRSRSESRCPACAVEAVLLCRVP</sequence>
<dbReference type="Gene3D" id="3.30.70.330">
    <property type="match status" value="1"/>
</dbReference>
<dbReference type="SUPFAM" id="SSF54928">
    <property type="entry name" value="RNA-binding domain, RBD"/>
    <property type="match status" value="1"/>
</dbReference>
<dbReference type="Gene3D" id="1.25.40.10">
    <property type="entry name" value="Tetratricopeptide repeat domain"/>
    <property type="match status" value="2"/>
</dbReference>
<dbReference type="Proteomes" id="UP000186817">
    <property type="component" value="Unassembled WGS sequence"/>
</dbReference>
<dbReference type="PANTHER" id="PTHR48027">
    <property type="entry name" value="HETEROGENEOUS NUCLEAR RIBONUCLEOPROTEIN 87F-RELATED"/>
    <property type="match status" value="1"/>
</dbReference>
<dbReference type="InterPro" id="IPR052462">
    <property type="entry name" value="SLIRP/GR-RBP-like"/>
</dbReference>
<feature type="compositionally biased region" description="Polar residues" evidence="3">
    <location>
        <begin position="905"/>
        <end position="919"/>
    </location>
</feature>
<evidence type="ECO:0000313" key="5">
    <source>
        <dbReference type="EMBL" id="OLP88113.1"/>
    </source>
</evidence>
<evidence type="ECO:0000256" key="2">
    <source>
        <dbReference type="PROSITE-ProRule" id="PRU00176"/>
    </source>
</evidence>
<keyword evidence="6" id="KW-1185">Reference proteome</keyword>
<evidence type="ECO:0000259" key="4">
    <source>
        <dbReference type="PROSITE" id="PS50102"/>
    </source>
</evidence>
<evidence type="ECO:0000256" key="3">
    <source>
        <dbReference type="SAM" id="MobiDB-lite"/>
    </source>
</evidence>
<dbReference type="SMART" id="SM00360">
    <property type="entry name" value="RRM"/>
    <property type="match status" value="1"/>
</dbReference>
<organism evidence="5 6">
    <name type="scientific">Symbiodinium microadriaticum</name>
    <name type="common">Dinoflagellate</name>
    <name type="synonym">Zooxanthella microadriatica</name>
    <dbReference type="NCBI Taxonomy" id="2951"/>
    <lineage>
        <taxon>Eukaryota</taxon>
        <taxon>Sar</taxon>
        <taxon>Alveolata</taxon>
        <taxon>Dinophyceae</taxon>
        <taxon>Suessiales</taxon>
        <taxon>Symbiodiniaceae</taxon>
        <taxon>Symbiodinium</taxon>
    </lineage>
</organism>
<dbReference type="PROSITE" id="PS50102">
    <property type="entry name" value="RRM"/>
    <property type="match status" value="1"/>
</dbReference>
<dbReference type="OrthoDB" id="419978at2759"/>
<dbReference type="InterPro" id="IPR012677">
    <property type="entry name" value="Nucleotide-bd_a/b_plait_sf"/>
</dbReference>
<dbReference type="GO" id="GO:0003723">
    <property type="term" value="F:RNA binding"/>
    <property type="evidence" value="ECO:0007669"/>
    <property type="project" value="UniProtKB-UniRule"/>
</dbReference>
<dbReference type="InterPro" id="IPR035979">
    <property type="entry name" value="RBD_domain_sf"/>
</dbReference>
<feature type="compositionally biased region" description="Basic residues" evidence="3">
    <location>
        <begin position="632"/>
        <end position="642"/>
    </location>
</feature>
<keyword evidence="1 2" id="KW-0694">RNA-binding</keyword>
<dbReference type="InterPro" id="IPR011990">
    <property type="entry name" value="TPR-like_helical_dom_sf"/>
</dbReference>
<proteinExistence type="predicted"/>
<feature type="region of interest" description="Disordered" evidence="3">
    <location>
        <begin position="889"/>
        <end position="930"/>
    </location>
</feature>
<dbReference type="Pfam" id="PF16367">
    <property type="entry name" value="RRM_7"/>
    <property type="match status" value="1"/>
</dbReference>
<feature type="compositionally biased region" description="Basic and acidic residues" evidence="3">
    <location>
        <begin position="892"/>
        <end position="902"/>
    </location>
</feature>
<accession>A0A1Q9CYW6</accession>
<feature type="compositionally biased region" description="Low complexity" evidence="3">
    <location>
        <begin position="920"/>
        <end position="930"/>
    </location>
</feature>
<evidence type="ECO:0000313" key="6">
    <source>
        <dbReference type="Proteomes" id="UP000186817"/>
    </source>
</evidence>